<evidence type="ECO:0000313" key="5">
    <source>
        <dbReference type="EMBL" id="GAA4018023.1"/>
    </source>
</evidence>
<evidence type="ECO:0000256" key="1">
    <source>
        <dbReference type="ARBA" id="ARBA00022676"/>
    </source>
</evidence>
<dbReference type="RefSeq" id="WP_344706936.1">
    <property type="nucleotide sequence ID" value="NZ_BAABBQ010000001.1"/>
</dbReference>
<feature type="domain" description="Glycosyl transferase family 1" evidence="3">
    <location>
        <begin position="187"/>
        <end position="344"/>
    </location>
</feature>
<proteinExistence type="predicted"/>
<sequence>MGGRRIALLLPDLGGGGAERVAVTLANGFARRGLIVELVLMRPQGVLRDLVHRDVRIVDLKAPRIRQVPTRFAAYLRETKPDGVLAFMWPLTVAAVLARIIARSPARLVLSDHSTLGRQYPGKRVQQAIRWTVRRFYPHAVARTTVSEGATADLASLSGLAPDQFEVLSNPLDLPPLPLARSDEVERQWDGDGRRILSLGSLKPEKDQAQLLRAFARMPAGDRLMIVGEGAERWQLESLTKELGIADRVVMPGFRIDPWPFLASADLFVLSSRFEGLPLVLVEALHAGLRIVSTDCPSGPREILAGGRYGKLVPVGDANQLAEAMERALASVPDRESLRRRARQLASHATIDRYLELLLGTA</sequence>
<dbReference type="EMBL" id="BAABBQ010000001">
    <property type="protein sequence ID" value="GAA4018023.1"/>
    <property type="molecule type" value="Genomic_DNA"/>
</dbReference>
<keyword evidence="1" id="KW-0328">Glycosyltransferase</keyword>
<evidence type="ECO:0000259" key="3">
    <source>
        <dbReference type="Pfam" id="PF00534"/>
    </source>
</evidence>
<dbReference type="InterPro" id="IPR028098">
    <property type="entry name" value="Glyco_trans_4-like_N"/>
</dbReference>
<name>A0ABP7SXN8_9SPHN</name>
<evidence type="ECO:0000259" key="4">
    <source>
        <dbReference type="Pfam" id="PF13439"/>
    </source>
</evidence>
<dbReference type="CDD" id="cd03811">
    <property type="entry name" value="GT4_GT28_WabH-like"/>
    <property type="match status" value="1"/>
</dbReference>
<dbReference type="SUPFAM" id="SSF53756">
    <property type="entry name" value="UDP-Glycosyltransferase/glycogen phosphorylase"/>
    <property type="match status" value="1"/>
</dbReference>
<dbReference type="Proteomes" id="UP001500235">
    <property type="component" value="Unassembled WGS sequence"/>
</dbReference>
<keyword evidence="2" id="KW-0808">Transferase</keyword>
<reference evidence="6" key="1">
    <citation type="journal article" date="2019" name="Int. J. Syst. Evol. Microbiol.">
        <title>The Global Catalogue of Microorganisms (GCM) 10K type strain sequencing project: providing services to taxonomists for standard genome sequencing and annotation.</title>
        <authorList>
            <consortium name="The Broad Institute Genomics Platform"/>
            <consortium name="The Broad Institute Genome Sequencing Center for Infectious Disease"/>
            <person name="Wu L."/>
            <person name="Ma J."/>
        </authorList>
    </citation>
    <scope>NUCLEOTIDE SEQUENCE [LARGE SCALE GENOMIC DNA]</scope>
    <source>
        <strain evidence="6">JCM 17563</strain>
    </source>
</reference>
<keyword evidence="6" id="KW-1185">Reference proteome</keyword>
<feature type="domain" description="Glycosyltransferase subfamily 4-like N-terminal" evidence="4">
    <location>
        <begin position="16"/>
        <end position="174"/>
    </location>
</feature>
<dbReference type="Pfam" id="PF13439">
    <property type="entry name" value="Glyco_transf_4"/>
    <property type="match status" value="1"/>
</dbReference>
<evidence type="ECO:0000313" key="6">
    <source>
        <dbReference type="Proteomes" id="UP001500235"/>
    </source>
</evidence>
<organism evidence="5 6">
    <name type="scientific">Sphingomonas swuensis</name>
    <dbReference type="NCBI Taxonomy" id="977800"/>
    <lineage>
        <taxon>Bacteria</taxon>
        <taxon>Pseudomonadati</taxon>
        <taxon>Pseudomonadota</taxon>
        <taxon>Alphaproteobacteria</taxon>
        <taxon>Sphingomonadales</taxon>
        <taxon>Sphingomonadaceae</taxon>
        <taxon>Sphingomonas</taxon>
    </lineage>
</organism>
<dbReference type="PANTHER" id="PTHR12526:SF510">
    <property type="entry name" value="D-INOSITOL 3-PHOSPHATE GLYCOSYLTRANSFERASE"/>
    <property type="match status" value="1"/>
</dbReference>
<protein>
    <submittedName>
        <fullName evidence="5">Glycosyltransferase</fullName>
    </submittedName>
</protein>
<dbReference type="Gene3D" id="3.40.50.2000">
    <property type="entry name" value="Glycogen Phosphorylase B"/>
    <property type="match status" value="2"/>
</dbReference>
<accession>A0ABP7SXN8</accession>
<comment type="caution">
    <text evidence="5">The sequence shown here is derived from an EMBL/GenBank/DDBJ whole genome shotgun (WGS) entry which is preliminary data.</text>
</comment>
<gene>
    <name evidence="5" type="ORF">GCM10022280_16730</name>
</gene>
<evidence type="ECO:0000256" key="2">
    <source>
        <dbReference type="ARBA" id="ARBA00022679"/>
    </source>
</evidence>
<dbReference type="InterPro" id="IPR001296">
    <property type="entry name" value="Glyco_trans_1"/>
</dbReference>
<dbReference type="PANTHER" id="PTHR12526">
    <property type="entry name" value="GLYCOSYLTRANSFERASE"/>
    <property type="match status" value="1"/>
</dbReference>
<dbReference type="Pfam" id="PF00534">
    <property type="entry name" value="Glycos_transf_1"/>
    <property type="match status" value="1"/>
</dbReference>